<feature type="transmembrane region" description="Helical" evidence="2">
    <location>
        <begin position="199"/>
        <end position="222"/>
    </location>
</feature>
<dbReference type="OrthoDB" id="4698148at2"/>
<feature type="transmembrane region" description="Helical" evidence="2">
    <location>
        <begin position="35"/>
        <end position="52"/>
    </location>
</feature>
<feature type="transmembrane region" description="Helical" evidence="2">
    <location>
        <begin position="72"/>
        <end position="93"/>
    </location>
</feature>
<dbReference type="InterPro" id="IPR018750">
    <property type="entry name" value="DUF2306_membrane"/>
</dbReference>
<evidence type="ECO:0000313" key="4">
    <source>
        <dbReference type="Proteomes" id="UP000185696"/>
    </source>
</evidence>
<gene>
    <name evidence="3" type="ORF">BLA60_06850</name>
</gene>
<accession>A0A7Z0WS84</accession>
<proteinExistence type="predicted"/>
<reference evidence="3 4" key="1">
    <citation type="submission" date="2016-12" db="EMBL/GenBank/DDBJ databases">
        <title>The draft genome sequence of Actinophytocola xinjiangensis.</title>
        <authorList>
            <person name="Wang W."/>
            <person name="Yuan L."/>
        </authorList>
    </citation>
    <scope>NUCLEOTIDE SEQUENCE [LARGE SCALE GENOMIC DNA]</scope>
    <source>
        <strain evidence="3 4">CGMCC 4.4663</strain>
    </source>
</reference>
<organism evidence="3 4">
    <name type="scientific">Actinophytocola xinjiangensis</name>
    <dbReference type="NCBI Taxonomy" id="485602"/>
    <lineage>
        <taxon>Bacteria</taxon>
        <taxon>Bacillati</taxon>
        <taxon>Actinomycetota</taxon>
        <taxon>Actinomycetes</taxon>
        <taxon>Pseudonocardiales</taxon>
        <taxon>Pseudonocardiaceae</taxon>
    </lineage>
</organism>
<evidence type="ECO:0000256" key="2">
    <source>
        <dbReference type="SAM" id="Phobius"/>
    </source>
</evidence>
<dbReference type="Proteomes" id="UP000185696">
    <property type="component" value="Unassembled WGS sequence"/>
</dbReference>
<feature type="transmembrane region" description="Helical" evidence="2">
    <location>
        <begin position="169"/>
        <end position="187"/>
    </location>
</feature>
<dbReference type="AlphaFoldDB" id="A0A7Z0WS84"/>
<dbReference type="RefSeq" id="WP_075131871.1">
    <property type="nucleotide sequence ID" value="NZ_MSIF01000002.1"/>
</dbReference>
<keyword evidence="2" id="KW-0472">Membrane</keyword>
<protein>
    <submittedName>
        <fullName evidence="3">Uncharacterized protein</fullName>
    </submittedName>
</protein>
<dbReference type="Pfam" id="PF10067">
    <property type="entry name" value="DUF2306"/>
    <property type="match status" value="1"/>
</dbReference>
<feature type="transmembrane region" description="Helical" evidence="2">
    <location>
        <begin position="138"/>
        <end position="157"/>
    </location>
</feature>
<feature type="transmembrane region" description="Helical" evidence="2">
    <location>
        <begin position="113"/>
        <end position="132"/>
    </location>
</feature>
<evidence type="ECO:0000256" key="1">
    <source>
        <dbReference type="SAM" id="MobiDB-lite"/>
    </source>
</evidence>
<feature type="region of interest" description="Disordered" evidence="1">
    <location>
        <begin position="1"/>
        <end position="25"/>
    </location>
</feature>
<sequence length="241" mass="27555">MTQNIDKVRPSAPEPADLPRQRTAPPATPFWRRPWMIPLWIVTAAFLYLQVNPFVGTPEAEAPVPPHDGFPAYYPLLIIHIIAGTITMLAVCLQVWPKLRRRNPGLHRWTGRIYVVACVIAAVLGLILVPFAPVPGQVGVTMATVLWFAFSIAGWVAARRNRWAKHRRYMLYSFALVMNNVWGLFIVRSALEMGFTGDITYLLETARWFGWVVNLMLVQWWLNRTARRPVERPADRVFVKA</sequence>
<evidence type="ECO:0000313" key="3">
    <source>
        <dbReference type="EMBL" id="OLF12962.1"/>
    </source>
</evidence>
<keyword evidence="4" id="KW-1185">Reference proteome</keyword>
<comment type="caution">
    <text evidence="3">The sequence shown here is derived from an EMBL/GenBank/DDBJ whole genome shotgun (WGS) entry which is preliminary data.</text>
</comment>
<keyword evidence="2" id="KW-1133">Transmembrane helix</keyword>
<dbReference type="EMBL" id="MSIF01000002">
    <property type="protein sequence ID" value="OLF12962.1"/>
    <property type="molecule type" value="Genomic_DNA"/>
</dbReference>
<keyword evidence="2" id="KW-0812">Transmembrane</keyword>
<name>A0A7Z0WS84_9PSEU</name>